<dbReference type="Gene3D" id="3.40.50.450">
    <property type="match status" value="1"/>
</dbReference>
<sequence>MSTDVSICFFCDKPCVMREGDNDSALVECRSCGRYSITKELEFHFDDRAAYLTRQNRRRLGGVAREYTDARQPLVFTTDTTMDLLLQAPIAFDVPAKIRKLIRDIARRSLFAGDYVGYHRDKDWTVGYADNREEFIYQIEYAQELKWIETSAVSCYEPSSEQNDITIALTPLGWEELEKSHRVDSKRVFTAMSFDKSLDTVWKDGIYPAIESCGFTPMRIDEEEFTEGIVDKIIAEINESRFVVADLTLHRNGVYFEAGYAKGLGLPVIWICREDELKNSHFDVKHFNIIVWQDVDNLRERLSTRIRAVIGKA</sequence>
<evidence type="ECO:0000313" key="2">
    <source>
        <dbReference type="Proteomes" id="UP000323917"/>
    </source>
</evidence>
<gene>
    <name evidence="1" type="ORF">Pr1d_25350</name>
</gene>
<dbReference type="Proteomes" id="UP000323917">
    <property type="component" value="Chromosome"/>
</dbReference>
<dbReference type="RefSeq" id="WP_148073776.1">
    <property type="nucleotide sequence ID" value="NZ_CP042913.1"/>
</dbReference>
<reference evidence="1 2" key="1">
    <citation type="submission" date="2019-08" db="EMBL/GenBank/DDBJ databases">
        <title>Deep-cultivation of Planctomycetes and their phenomic and genomic characterization uncovers novel biology.</title>
        <authorList>
            <person name="Wiegand S."/>
            <person name="Jogler M."/>
            <person name="Boedeker C."/>
            <person name="Pinto D."/>
            <person name="Vollmers J."/>
            <person name="Rivas-Marin E."/>
            <person name="Kohn T."/>
            <person name="Peeters S.H."/>
            <person name="Heuer A."/>
            <person name="Rast P."/>
            <person name="Oberbeckmann S."/>
            <person name="Bunk B."/>
            <person name="Jeske O."/>
            <person name="Meyerdierks A."/>
            <person name="Storesund J.E."/>
            <person name="Kallscheuer N."/>
            <person name="Luecker S."/>
            <person name="Lage O.M."/>
            <person name="Pohl T."/>
            <person name="Merkel B.J."/>
            <person name="Hornburger P."/>
            <person name="Mueller R.-W."/>
            <person name="Bruemmer F."/>
            <person name="Labrenz M."/>
            <person name="Spormann A.M."/>
            <person name="Op den Camp H."/>
            <person name="Overmann J."/>
            <person name="Amann R."/>
            <person name="Jetten M.S.M."/>
            <person name="Mascher T."/>
            <person name="Medema M.H."/>
            <person name="Devos D.P."/>
            <person name="Kaster A.-K."/>
            <person name="Ovreas L."/>
            <person name="Rohde M."/>
            <person name="Galperin M.Y."/>
            <person name="Jogler C."/>
        </authorList>
    </citation>
    <scope>NUCLEOTIDE SEQUENCE [LARGE SCALE GENOMIC DNA]</scope>
    <source>
        <strain evidence="1 2">Pr1d</strain>
    </source>
</reference>
<proteinExistence type="predicted"/>
<protein>
    <recommendedName>
        <fullName evidence="3">Nucleoside 2-deoxyribosyltransferase</fullName>
    </recommendedName>
</protein>
<dbReference type="SUPFAM" id="SSF52309">
    <property type="entry name" value="N-(deoxy)ribosyltransferase-like"/>
    <property type="match status" value="1"/>
</dbReference>
<accession>A0A5B9QM97</accession>
<keyword evidence="2" id="KW-1185">Reference proteome</keyword>
<dbReference type="KEGG" id="bgok:Pr1d_25350"/>
<evidence type="ECO:0008006" key="3">
    <source>
        <dbReference type="Google" id="ProtNLM"/>
    </source>
</evidence>
<dbReference type="OrthoDB" id="284716at2"/>
<evidence type="ECO:0000313" key="1">
    <source>
        <dbReference type="EMBL" id="QEG35241.1"/>
    </source>
</evidence>
<name>A0A5B9QM97_9BACT</name>
<dbReference type="EMBL" id="CP042913">
    <property type="protein sequence ID" value="QEG35241.1"/>
    <property type="molecule type" value="Genomic_DNA"/>
</dbReference>
<organism evidence="1 2">
    <name type="scientific">Bythopirellula goksoeyrii</name>
    <dbReference type="NCBI Taxonomy" id="1400387"/>
    <lineage>
        <taxon>Bacteria</taxon>
        <taxon>Pseudomonadati</taxon>
        <taxon>Planctomycetota</taxon>
        <taxon>Planctomycetia</taxon>
        <taxon>Pirellulales</taxon>
        <taxon>Lacipirellulaceae</taxon>
        <taxon>Bythopirellula</taxon>
    </lineage>
</organism>
<dbReference type="AlphaFoldDB" id="A0A5B9QM97"/>